<dbReference type="EMBL" id="ACKQ02000007">
    <property type="protein sequence ID" value="EFK35777.1"/>
    <property type="molecule type" value="Genomic_DNA"/>
</dbReference>
<comment type="caution">
    <text evidence="1">The sequence shown here is derived from an EMBL/GenBank/DDBJ whole genome shotgun (WGS) entry which is preliminary data.</text>
</comment>
<accession>A0ABP2IPQ4</accession>
<keyword evidence="2" id="KW-1185">Reference proteome</keyword>
<proteinExistence type="predicted"/>
<name>A0ABP2IPQ4_CHRGE</name>
<dbReference type="Proteomes" id="UP000002969">
    <property type="component" value="Unassembled WGS sequence"/>
</dbReference>
<protein>
    <submittedName>
        <fullName evidence="1">Uncharacterized protein</fullName>
    </submittedName>
</protein>
<reference evidence="1" key="1">
    <citation type="submission" date="2010-06" db="EMBL/GenBank/DDBJ databases">
        <authorList>
            <person name="Muzny D."/>
            <person name="Qin X."/>
            <person name="Buhay C."/>
            <person name="Dugan-Rocha S."/>
            <person name="Ding Y."/>
            <person name="Chen G."/>
            <person name="Hawes A."/>
            <person name="Holder M."/>
            <person name="Jhangiani S."/>
            <person name="Johnson A."/>
            <person name="Khan Z."/>
            <person name="Li Z."/>
            <person name="Liu W."/>
            <person name="Liu X."/>
            <person name="Perez L."/>
            <person name="Shen H."/>
            <person name="Wang Q."/>
            <person name="Watt J."/>
            <person name="Xi L."/>
            <person name="Xin Y."/>
            <person name="Zhou J."/>
            <person name="Deng J."/>
            <person name="Jiang H."/>
            <person name="Liu Y."/>
            <person name="Qu J."/>
            <person name="Song X.-Z."/>
            <person name="Zhang L."/>
            <person name="Villasana D."/>
            <person name="Johnson A."/>
            <person name="Liu J."/>
            <person name="Liyanage D."/>
            <person name="Lorensuhewa L."/>
            <person name="Robinson T."/>
            <person name="Song A."/>
            <person name="Song B.-B."/>
            <person name="Dinh H."/>
            <person name="Thornton R."/>
            <person name="Coyle M."/>
            <person name="Francisco L."/>
            <person name="Jackson L."/>
            <person name="Javaid M."/>
            <person name="Korchina V."/>
            <person name="Kovar C."/>
            <person name="Mata R."/>
            <person name="Mathew T."/>
            <person name="Ngo R."/>
            <person name="Nguyen L."/>
            <person name="Nguyen N."/>
            <person name="Okwuonu G."/>
            <person name="Ongeri F."/>
            <person name="Pham C."/>
            <person name="Simmons D."/>
            <person name="Wilczek-Boney K."/>
            <person name="Hale W."/>
            <person name="Jakkamsetti A."/>
            <person name="Pham P."/>
            <person name="Ruth R."/>
            <person name="San Lucas F."/>
            <person name="Warren J."/>
            <person name="Zhang J."/>
            <person name="Zhao Z."/>
            <person name="Zhou C."/>
            <person name="Zhu D."/>
            <person name="Lee S."/>
            <person name="Bess C."/>
            <person name="Blankenburg K."/>
            <person name="Forbes L."/>
            <person name="Fu Q."/>
            <person name="Gubbala S."/>
            <person name="Hirani K."/>
            <person name="Jayaseelan J.C."/>
            <person name="Lara F."/>
            <person name="Munidasa M."/>
            <person name="Palculict T."/>
            <person name="Patil S."/>
            <person name="Pu L.-L."/>
            <person name="Saada N."/>
            <person name="Tang L."/>
            <person name="Weissenberger G."/>
            <person name="Zhu Y."/>
            <person name="Hemphill L."/>
            <person name="Shang Y."/>
            <person name="Youmans B."/>
            <person name="Ayvaz T."/>
            <person name="Ross M."/>
            <person name="Santibanez J."/>
            <person name="Aqrawi P."/>
            <person name="Gross S."/>
            <person name="Joshi V."/>
            <person name="Fowler G."/>
            <person name="Nazareth L."/>
            <person name="Reid J."/>
            <person name="Worley K."/>
            <person name="Petrosino J."/>
            <person name="Highlander S."/>
            <person name="Gibbs R."/>
        </authorList>
    </citation>
    <scope>NUCLEOTIDE SEQUENCE [LARGE SCALE GENOMIC DNA]</scope>
    <source>
        <strain evidence="1">ATCC 35910</strain>
    </source>
</reference>
<gene>
    <name evidence="1" type="ORF">HMPREF0204_14846</name>
</gene>
<evidence type="ECO:0000313" key="1">
    <source>
        <dbReference type="EMBL" id="EFK35777.1"/>
    </source>
</evidence>
<evidence type="ECO:0000313" key="2">
    <source>
        <dbReference type="Proteomes" id="UP000002969"/>
    </source>
</evidence>
<sequence>MAVSFLNHKRRDLEKFGGNLEKIIELDNPLFDIDKLIQVFKVGGVFALPL</sequence>
<organism evidence="1 2">
    <name type="scientific">Chryseobacterium gleum ATCC 35910</name>
    <dbReference type="NCBI Taxonomy" id="525257"/>
    <lineage>
        <taxon>Bacteria</taxon>
        <taxon>Pseudomonadati</taxon>
        <taxon>Bacteroidota</taxon>
        <taxon>Flavobacteriia</taxon>
        <taxon>Flavobacteriales</taxon>
        <taxon>Weeksellaceae</taxon>
        <taxon>Chryseobacterium group</taxon>
        <taxon>Chryseobacterium</taxon>
    </lineage>
</organism>